<dbReference type="Proteomes" id="UP000780801">
    <property type="component" value="Unassembled WGS sequence"/>
</dbReference>
<dbReference type="GO" id="GO:0016279">
    <property type="term" value="F:protein-lysine N-methyltransferase activity"/>
    <property type="evidence" value="ECO:0007669"/>
    <property type="project" value="TreeGrafter"/>
</dbReference>
<feature type="compositionally biased region" description="Acidic residues" evidence="1">
    <location>
        <begin position="526"/>
        <end position="554"/>
    </location>
</feature>
<comment type="caution">
    <text evidence="2">The sequence shown here is derived from an EMBL/GenBank/DDBJ whole genome shotgun (WGS) entry which is preliminary data.</text>
</comment>
<feature type="compositionally biased region" description="Acidic residues" evidence="1">
    <location>
        <begin position="444"/>
        <end position="468"/>
    </location>
</feature>
<dbReference type="Gene3D" id="3.90.1410.10">
    <property type="entry name" value="set domain protein methyltransferase, domain 1"/>
    <property type="match status" value="1"/>
</dbReference>
<dbReference type="GO" id="GO:0005634">
    <property type="term" value="C:nucleus"/>
    <property type="evidence" value="ECO:0007669"/>
    <property type="project" value="TreeGrafter"/>
</dbReference>
<reference evidence="2" key="1">
    <citation type="journal article" date="2020" name="Fungal Divers.">
        <title>Resolving the Mortierellaceae phylogeny through synthesis of multi-gene phylogenetics and phylogenomics.</title>
        <authorList>
            <person name="Vandepol N."/>
            <person name="Liber J."/>
            <person name="Desiro A."/>
            <person name="Na H."/>
            <person name="Kennedy M."/>
            <person name="Barry K."/>
            <person name="Grigoriev I.V."/>
            <person name="Miller A.N."/>
            <person name="O'Donnell K."/>
            <person name="Stajich J.E."/>
            <person name="Bonito G."/>
        </authorList>
    </citation>
    <scope>NUCLEOTIDE SEQUENCE</scope>
    <source>
        <strain evidence="2">KOD1015</strain>
    </source>
</reference>
<dbReference type="PANTHER" id="PTHR13271:SF34">
    <property type="entry name" value="N-LYSINE METHYLTRANSFERASE SETD6"/>
    <property type="match status" value="1"/>
</dbReference>
<dbReference type="PANTHER" id="PTHR13271">
    <property type="entry name" value="UNCHARACTERIZED PUTATIVE METHYLTRANSFERASE"/>
    <property type="match status" value="1"/>
</dbReference>
<protein>
    <recommendedName>
        <fullName evidence="4">SET domain-containing protein</fullName>
    </recommendedName>
</protein>
<gene>
    <name evidence="2" type="ORF">BGW38_001501</name>
</gene>
<evidence type="ECO:0000313" key="2">
    <source>
        <dbReference type="EMBL" id="KAF9581462.1"/>
    </source>
</evidence>
<feature type="compositionally biased region" description="Basic and acidic residues" evidence="1">
    <location>
        <begin position="565"/>
        <end position="575"/>
    </location>
</feature>
<feature type="region of interest" description="Disordered" evidence="1">
    <location>
        <begin position="228"/>
        <end position="290"/>
    </location>
</feature>
<feature type="region of interest" description="Disordered" evidence="1">
    <location>
        <begin position="523"/>
        <end position="580"/>
    </location>
</feature>
<sequence>MSSQKLGAFLTWAEKSEIVWDKTAIEVREGKHGLGIFAKKNLDAGIDLVKVPKSLVLSVESTAIANLLEEEGIEGYVGLTLGAMYELSCSDGSPWSAYLDLLTSRPPQMATSLTLKQREKMKSCEAYQDVENDIADLKDDYESIVVPFLERNLDIFTEETRQKYFNFESFKIMTEIVSSRAMDVDHFHISALVPFADFVNHSPMPNGDYVTYEEVCEVCGAVACEHMNESDNEDEDNEDQAPELADPSNPKETTADDSDENNNFDQEGDEEWEDEDEDEDEEETEEELKDTCDIILDMDLKRGSEILRHYGPFPNKILLGKYGFAVVDNPHDTVTIQLEMVREAADKLTGNKDRVEERIQWFLSTEDAFLGSDDGSGEGDGCGDGCCDGEDHDHDHGHGHGEKHGLGGNDKESGHGHKHADDGSCCSVPNNAKKLKKAHADEGSDKDENEEDEEDEDEEEDEEEEEADDFPRDLMYLLQDGTVDDRLFLLLNVIFMEQSQFEKVKEDLDVAIEYFDEIFKRRREEEQDSEDEDEDEDSAEEGSDSDESGSDVEFDEHGKKIKGKPAKEEPLPPRDKKSKKVRKAVLEGILAVIRLRASAFGVTAKTTAEHDLEALNKAKLSGPLYYAQVCVQGEKQILQNSLQGYGQFLSEL</sequence>
<evidence type="ECO:0000256" key="1">
    <source>
        <dbReference type="SAM" id="MobiDB-lite"/>
    </source>
</evidence>
<dbReference type="CDD" id="cd10527">
    <property type="entry name" value="SET_LSMT"/>
    <property type="match status" value="1"/>
</dbReference>
<feature type="compositionally biased region" description="Basic and acidic residues" evidence="1">
    <location>
        <begin position="394"/>
        <end position="422"/>
    </location>
</feature>
<dbReference type="AlphaFoldDB" id="A0A9P6FU86"/>
<dbReference type="OrthoDB" id="441812at2759"/>
<proteinExistence type="predicted"/>
<dbReference type="EMBL" id="JAABOA010001479">
    <property type="protein sequence ID" value="KAF9581462.1"/>
    <property type="molecule type" value="Genomic_DNA"/>
</dbReference>
<dbReference type="SUPFAM" id="SSF82199">
    <property type="entry name" value="SET domain"/>
    <property type="match status" value="1"/>
</dbReference>
<feature type="region of interest" description="Disordered" evidence="1">
    <location>
        <begin position="394"/>
        <end position="472"/>
    </location>
</feature>
<accession>A0A9P6FU86</accession>
<dbReference type="InterPro" id="IPR046341">
    <property type="entry name" value="SET_dom_sf"/>
</dbReference>
<dbReference type="InterPro" id="IPR050600">
    <property type="entry name" value="SETD3_SETD6_MTase"/>
</dbReference>
<organism evidence="2 3">
    <name type="scientific">Lunasporangiospora selenospora</name>
    <dbReference type="NCBI Taxonomy" id="979761"/>
    <lineage>
        <taxon>Eukaryota</taxon>
        <taxon>Fungi</taxon>
        <taxon>Fungi incertae sedis</taxon>
        <taxon>Mucoromycota</taxon>
        <taxon>Mortierellomycotina</taxon>
        <taxon>Mortierellomycetes</taxon>
        <taxon>Mortierellales</taxon>
        <taxon>Mortierellaceae</taxon>
        <taxon>Lunasporangiospora</taxon>
    </lineage>
</organism>
<name>A0A9P6FU86_9FUNG</name>
<feature type="compositionally biased region" description="Acidic residues" evidence="1">
    <location>
        <begin position="230"/>
        <end position="241"/>
    </location>
</feature>
<evidence type="ECO:0000313" key="3">
    <source>
        <dbReference type="Proteomes" id="UP000780801"/>
    </source>
</evidence>
<keyword evidence="3" id="KW-1185">Reference proteome</keyword>
<feature type="compositionally biased region" description="Acidic residues" evidence="1">
    <location>
        <begin position="255"/>
        <end position="288"/>
    </location>
</feature>
<evidence type="ECO:0008006" key="4">
    <source>
        <dbReference type="Google" id="ProtNLM"/>
    </source>
</evidence>